<dbReference type="AlphaFoldDB" id="A0A6H5HJ38"/>
<gene>
    <name evidence="1" type="ORF">NTEN_LOCUS20625</name>
</gene>
<protein>
    <recommendedName>
        <fullName evidence="3">Nose resistant-to-fluoxetine protein N-terminal domain-containing protein</fullName>
    </recommendedName>
</protein>
<evidence type="ECO:0000313" key="2">
    <source>
        <dbReference type="Proteomes" id="UP000479000"/>
    </source>
</evidence>
<organism evidence="1 2">
    <name type="scientific">Nesidiocoris tenuis</name>
    <dbReference type="NCBI Taxonomy" id="355587"/>
    <lineage>
        <taxon>Eukaryota</taxon>
        <taxon>Metazoa</taxon>
        <taxon>Ecdysozoa</taxon>
        <taxon>Arthropoda</taxon>
        <taxon>Hexapoda</taxon>
        <taxon>Insecta</taxon>
        <taxon>Pterygota</taxon>
        <taxon>Neoptera</taxon>
        <taxon>Paraneoptera</taxon>
        <taxon>Hemiptera</taxon>
        <taxon>Heteroptera</taxon>
        <taxon>Panheteroptera</taxon>
        <taxon>Cimicomorpha</taxon>
        <taxon>Miridae</taxon>
        <taxon>Dicyphina</taxon>
        <taxon>Nesidiocoris</taxon>
    </lineage>
</organism>
<dbReference type="Proteomes" id="UP000479000">
    <property type="component" value="Unassembled WGS sequence"/>
</dbReference>
<accession>A0A6H5HJ38</accession>
<name>A0A6H5HJ38_9HEMI</name>
<evidence type="ECO:0008006" key="3">
    <source>
        <dbReference type="Google" id="ProtNLM"/>
    </source>
</evidence>
<keyword evidence="2" id="KW-1185">Reference proteome</keyword>
<dbReference type="EMBL" id="CADCXU010030351">
    <property type="protein sequence ID" value="CAB0016449.1"/>
    <property type="molecule type" value="Genomic_DNA"/>
</dbReference>
<reference evidence="1 2" key="1">
    <citation type="submission" date="2020-02" db="EMBL/GenBank/DDBJ databases">
        <authorList>
            <person name="Ferguson B K."/>
        </authorList>
    </citation>
    <scope>NUCLEOTIDE SEQUENCE [LARGE SCALE GENOMIC DNA]</scope>
</reference>
<sequence>MNSSTTGLVQGEFNSTNPRWFSEYMPEVLSGLNYHGAPGSMCTKQGNLYRQHLDNQTLWAVTSKLAINLVLGKSKDPAIKNKDTIKFALCIPSNCTYQDLQTVLNEQVVPPLESENLNVSLVVKKASCITAGDEGQLDGPALVYGVYVATFAGPAT</sequence>
<dbReference type="OrthoDB" id="10006435at2759"/>
<proteinExistence type="predicted"/>
<evidence type="ECO:0000313" key="1">
    <source>
        <dbReference type="EMBL" id="CAB0016449.1"/>
    </source>
</evidence>